<keyword evidence="1" id="KW-0489">Methyltransferase</keyword>
<dbReference type="GO" id="GO:0008168">
    <property type="term" value="F:methyltransferase activity"/>
    <property type="evidence" value="ECO:0007669"/>
    <property type="project" value="UniProtKB-KW"/>
</dbReference>
<evidence type="ECO:0000313" key="1">
    <source>
        <dbReference type="EMBL" id="EKR56617.1"/>
    </source>
</evidence>
<organism evidence="1 2">
    <name type="scientific">Leptospira interrogans str. UI 12758</name>
    <dbReference type="NCBI Taxonomy" id="1049938"/>
    <lineage>
        <taxon>Bacteria</taxon>
        <taxon>Pseudomonadati</taxon>
        <taxon>Spirochaetota</taxon>
        <taxon>Spirochaetia</taxon>
        <taxon>Leptospirales</taxon>
        <taxon>Leptospiraceae</taxon>
        <taxon>Leptospira</taxon>
    </lineage>
</organism>
<dbReference type="InterPro" id="IPR029063">
    <property type="entry name" value="SAM-dependent_MTases_sf"/>
</dbReference>
<dbReference type="AlphaFoldDB" id="A0A0E2D961"/>
<dbReference type="EMBL" id="AHNR02000014">
    <property type="protein sequence ID" value="EKR56617.1"/>
    <property type="molecule type" value="Genomic_DNA"/>
</dbReference>
<accession>A0A0E2D961</accession>
<dbReference type="GO" id="GO:0032259">
    <property type="term" value="P:methylation"/>
    <property type="evidence" value="ECO:0007669"/>
    <property type="project" value="UniProtKB-KW"/>
</dbReference>
<dbReference type="SUPFAM" id="SSF53335">
    <property type="entry name" value="S-adenosyl-L-methionine-dependent methyltransferases"/>
    <property type="match status" value="1"/>
</dbReference>
<evidence type="ECO:0000313" key="2">
    <source>
        <dbReference type="Proteomes" id="UP000001340"/>
    </source>
</evidence>
<dbReference type="PANTHER" id="PTHR43861:SF6">
    <property type="entry name" value="METHYLTRANSFERASE TYPE 11"/>
    <property type="match status" value="1"/>
</dbReference>
<gene>
    <name evidence="1" type="ORF">LEP1GSC105_4428</name>
</gene>
<dbReference type="PANTHER" id="PTHR43861">
    <property type="entry name" value="TRANS-ACONITATE 2-METHYLTRANSFERASE-RELATED"/>
    <property type="match status" value="1"/>
</dbReference>
<dbReference type="Pfam" id="PF13489">
    <property type="entry name" value="Methyltransf_23"/>
    <property type="match status" value="1"/>
</dbReference>
<sequence length="308" mass="35784">MSDSCPVCNSISITFVRSYRGNSELFRNLELKKCNNCTFVFADPLPKDEELDKYNSSYFVNAHGGLSSHPMATAYQAAINKIRVNYVIEMIQKGQDLNLKILEIGPGTGDFLKFWLQRFPNSEYSILESDLINRERFKGLVSFQYSSFKEIPSNYFDLIIISHVLEHTNDPKRFLNELSNNLKNAGFIFIEVPCQDYLFKDKEEPHLLFFNKESMNQLFNKINMRVINLGYFGPSIIQSFSKKILNRIYLKVVGLFLKFRITLPVSIFFPKMRSYLSSLEILMILPSEAIREKSNPSWWLRAVVSKNK</sequence>
<dbReference type="Proteomes" id="UP000001340">
    <property type="component" value="Unassembled WGS sequence"/>
</dbReference>
<name>A0A0E2D961_LEPIR</name>
<keyword evidence="1" id="KW-0808">Transferase</keyword>
<dbReference type="CDD" id="cd02440">
    <property type="entry name" value="AdoMet_MTases"/>
    <property type="match status" value="1"/>
</dbReference>
<protein>
    <submittedName>
        <fullName evidence="1">Methyltransferase domain protein</fullName>
    </submittedName>
</protein>
<comment type="caution">
    <text evidence="1">The sequence shown here is derived from an EMBL/GenBank/DDBJ whole genome shotgun (WGS) entry which is preliminary data.</text>
</comment>
<dbReference type="RefSeq" id="WP_001283954.1">
    <property type="nucleotide sequence ID" value="NZ_AHNR02000014.1"/>
</dbReference>
<reference evidence="1 2" key="1">
    <citation type="submission" date="2012-10" db="EMBL/GenBank/DDBJ databases">
        <authorList>
            <person name="Harkins D.M."/>
            <person name="Durkin A.S."/>
            <person name="Brinkac L.M."/>
            <person name="Haft D.H."/>
            <person name="Selengut J.D."/>
            <person name="Sanka R."/>
            <person name="DePew J."/>
            <person name="Purushe J."/>
            <person name="Chanthongthip A."/>
            <person name="Lattana O."/>
            <person name="Phetsouvanh R."/>
            <person name="Newton P.N."/>
            <person name="Vinetz J.M."/>
            <person name="Sutton G.G."/>
            <person name="Nierman W.C."/>
            <person name="Fouts D.E."/>
        </authorList>
    </citation>
    <scope>NUCLEOTIDE SEQUENCE [LARGE SCALE GENOMIC DNA]</scope>
    <source>
        <strain evidence="1 2">UI 12758</strain>
    </source>
</reference>
<proteinExistence type="predicted"/>
<dbReference type="Gene3D" id="3.40.50.150">
    <property type="entry name" value="Vaccinia Virus protein VP39"/>
    <property type="match status" value="1"/>
</dbReference>